<keyword evidence="7" id="KW-1185">Reference proteome</keyword>
<dbReference type="EMBL" id="ADLN01000017">
    <property type="protein sequence ID" value="EHI60510.1"/>
    <property type="molecule type" value="Genomic_DNA"/>
</dbReference>
<comment type="caution">
    <text evidence="6">The sequence shown here is derived from an EMBL/GenBank/DDBJ whole genome shotgun (WGS) entry which is preliminary data.</text>
</comment>
<accession>G5IDC8</accession>
<protein>
    <recommendedName>
        <fullName evidence="5">HTH marR-type domain-containing protein</fullName>
    </recommendedName>
</protein>
<feature type="domain" description="HTH marR-type" evidence="5">
    <location>
        <begin position="5"/>
        <end position="140"/>
    </location>
</feature>
<dbReference type="InterPro" id="IPR036390">
    <property type="entry name" value="WH_DNA-bd_sf"/>
</dbReference>
<feature type="compositionally biased region" description="Basic residues" evidence="4">
    <location>
        <begin position="192"/>
        <end position="201"/>
    </location>
</feature>
<evidence type="ECO:0000256" key="1">
    <source>
        <dbReference type="ARBA" id="ARBA00023015"/>
    </source>
</evidence>
<dbReference type="SUPFAM" id="SSF46785">
    <property type="entry name" value="Winged helix' DNA-binding domain"/>
    <property type="match status" value="1"/>
</dbReference>
<keyword evidence="1" id="KW-0805">Transcription regulation</keyword>
<dbReference type="RefSeq" id="WP_006779491.1">
    <property type="nucleotide sequence ID" value="NZ_CP040506.1"/>
</dbReference>
<gene>
    <name evidence="6" type="ORF">HMPREF9473_01505</name>
</gene>
<name>G5IDC8_9FIRM</name>
<dbReference type="InterPro" id="IPR023187">
    <property type="entry name" value="Tscrpt_reg_MarR-type_CS"/>
</dbReference>
<dbReference type="PROSITE" id="PS01117">
    <property type="entry name" value="HTH_MARR_1"/>
    <property type="match status" value="1"/>
</dbReference>
<keyword evidence="3" id="KW-0804">Transcription</keyword>
<dbReference type="Pfam" id="PF01047">
    <property type="entry name" value="MarR"/>
    <property type="match status" value="1"/>
</dbReference>
<dbReference type="InterPro" id="IPR036388">
    <property type="entry name" value="WH-like_DNA-bd_sf"/>
</dbReference>
<proteinExistence type="predicted"/>
<dbReference type="Gene3D" id="1.10.10.10">
    <property type="entry name" value="Winged helix-like DNA-binding domain superfamily/Winged helix DNA-binding domain"/>
    <property type="match status" value="1"/>
</dbReference>
<dbReference type="PANTHER" id="PTHR42756">
    <property type="entry name" value="TRANSCRIPTIONAL REGULATOR, MARR"/>
    <property type="match status" value="1"/>
</dbReference>
<evidence type="ECO:0000313" key="6">
    <source>
        <dbReference type="EMBL" id="EHI60510.1"/>
    </source>
</evidence>
<sequence length="201" mass="23536">MNDIKLIITEQLQQLQMLMHRAAFQDYRGGRQPRNPHRGQGRVLAILKLKPEISQRDLSYLLDMSKQSLAELLTKLEKSGYITREPSQEDKRVLTIKLTEEGMKAAENVEQKPSDTENVLDCLNEEELTAFSGSLQRIIERYEEQFPEADYEQHRRAMGAFMMQHEHRRDFRAGSPDGRENPFTEQRPNNRPGRRNRRGEL</sequence>
<feature type="region of interest" description="Disordered" evidence="4">
    <location>
        <begin position="167"/>
        <end position="201"/>
    </location>
</feature>
<dbReference type="PATRIC" id="fig|742737.3.peg.1521"/>
<reference evidence="6 7" key="1">
    <citation type="submission" date="2011-08" db="EMBL/GenBank/DDBJ databases">
        <title>The Genome Sequence of Clostridium hathewayi WAL-18680.</title>
        <authorList>
            <consortium name="The Broad Institute Genome Sequencing Platform"/>
            <person name="Earl A."/>
            <person name="Ward D."/>
            <person name="Feldgarden M."/>
            <person name="Gevers D."/>
            <person name="Finegold S.M."/>
            <person name="Summanen P.H."/>
            <person name="Molitoris D.R."/>
            <person name="Song M."/>
            <person name="Daigneault M."/>
            <person name="Allen-Vercoe E."/>
            <person name="Young S.K."/>
            <person name="Zeng Q."/>
            <person name="Gargeya S."/>
            <person name="Fitzgerald M."/>
            <person name="Haas B."/>
            <person name="Abouelleil A."/>
            <person name="Alvarado L."/>
            <person name="Arachchi H.M."/>
            <person name="Berlin A."/>
            <person name="Brown A."/>
            <person name="Chapman S.B."/>
            <person name="Chen Z."/>
            <person name="Dunbar C."/>
            <person name="Freedman E."/>
            <person name="Gearin G."/>
            <person name="Gellesch M."/>
            <person name="Goldberg J."/>
            <person name="Griggs A."/>
            <person name="Gujja S."/>
            <person name="Heiman D."/>
            <person name="Howarth C."/>
            <person name="Larson L."/>
            <person name="Lui A."/>
            <person name="MacDonald P.J.P."/>
            <person name="Montmayeur A."/>
            <person name="Murphy C."/>
            <person name="Neiman D."/>
            <person name="Pearson M."/>
            <person name="Priest M."/>
            <person name="Roberts A."/>
            <person name="Saif S."/>
            <person name="Shea T."/>
            <person name="Shenoy N."/>
            <person name="Sisk P."/>
            <person name="Stolte C."/>
            <person name="Sykes S."/>
            <person name="Wortman J."/>
            <person name="Nusbaum C."/>
            <person name="Birren B."/>
        </authorList>
    </citation>
    <scope>NUCLEOTIDE SEQUENCE [LARGE SCALE GENOMIC DNA]</scope>
    <source>
        <strain evidence="6 7">WAL-18680</strain>
    </source>
</reference>
<keyword evidence="2" id="KW-0238">DNA-binding</keyword>
<dbReference type="Proteomes" id="UP000005384">
    <property type="component" value="Unassembled WGS sequence"/>
</dbReference>
<dbReference type="GO" id="GO:0003700">
    <property type="term" value="F:DNA-binding transcription factor activity"/>
    <property type="evidence" value="ECO:0007669"/>
    <property type="project" value="InterPro"/>
</dbReference>
<evidence type="ECO:0000256" key="2">
    <source>
        <dbReference type="ARBA" id="ARBA00023125"/>
    </source>
</evidence>
<organism evidence="6 7">
    <name type="scientific">Hungatella hathewayi WAL-18680</name>
    <dbReference type="NCBI Taxonomy" id="742737"/>
    <lineage>
        <taxon>Bacteria</taxon>
        <taxon>Bacillati</taxon>
        <taxon>Bacillota</taxon>
        <taxon>Clostridia</taxon>
        <taxon>Lachnospirales</taxon>
        <taxon>Lachnospiraceae</taxon>
        <taxon>Hungatella</taxon>
    </lineage>
</organism>
<dbReference type="SMART" id="SM00347">
    <property type="entry name" value="HTH_MARR"/>
    <property type="match status" value="1"/>
</dbReference>
<evidence type="ECO:0000259" key="5">
    <source>
        <dbReference type="PROSITE" id="PS50995"/>
    </source>
</evidence>
<dbReference type="PROSITE" id="PS50995">
    <property type="entry name" value="HTH_MARR_2"/>
    <property type="match status" value="1"/>
</dbReference>
<dbReference type="AlphaFoldDB" id="G5IDC8"/>
<dbReference type="HOGENOM" id="CLU_083287_14_0_9"/>
<dbReference type="PRINTS" id="PR00598">
    <property type="entry name" value="HTHMARR"/>
</dbReference>
<dbReference type="InterPro" id="IPR000835">
    <property type="entry name" value="HTH_MarR-typ"/>
</dbReference>
<evidence type="ECO:0000256" key="3">
    <source>
        <dbReference type="ARBA" id="ARBA00023163"/>
    </source>
</evidence>
<feature type="compositionally biased region" description="Basic and acidic residues" evidence="4">
    <location>
        <begin position="167"/>
        <end position="182"/>
    </location>
</feature>
<evidence type="ECO:0000256" key="4">
    <source>
        <dbReference type="SAM" id="MobiDB-lite"/>
    </source>
</evidence>
<evidence type="ECO:0000313" key="7">
    <source>
        <dbReference type="Proteomes" id="UP000005384"/>
    </source>
</evidence>
<dbReference type="PANTHER" id="PTHR42756:SF1">
    <property type="entry name" value="TRANSCRIPTIONAL REPRESSOR OF EMRAB OPERON"/>
    <property type="match status" value="1"/>
</dbReference>
<dbReference type="GO" id="GO:0003677">
    <property type="term" value="F:DNA binding"/>
    <property type="evidence" value="ECO:0007669"/>
    <property type="project" value="UniProtKB-KW"/>
</dbReference>